<sequence>MRLILIFTFVSYLLGSFVKAQPNLPADVQVDLIFPVANQTYAPTEWFPIVFAFRNLDKISMSALNISLGINSRSEGAWMSKNTRNSWWNQIDSIQGEDWAKMKMPPPGTPFIYTAPISILNMTNGTDTIHVSWYMRLDERCFLNGSDPRYDLRTGLGGMDAVGGIEFHSAPGGQTLSIEKTLSSCRHLDHKTSFPFRVLDEKKSYWKGGHNQDKLVTPGGRPCSIVETGIPRIGCTYEPFAKEIAANVSRDIWARARCTDGLWSYDRESCFEISLGLVCNLGLGMVWLFALSCTFIVTLW</sequence>
<dbReference type="EMBL" id="CP034209">
    <property type="protein sequence ID" value="QBZ65054.1"/>
    <property type="molecule type" value="Genomic_DNA"/>
</dbReference>
<protein>
    <recommendedName>
        <fullName evidence="1">DUF7136 domain-containing protein</fullName>
    </recommendedName>
</protein>
<reference evidence="2 3" key="1">
    <citation type="journal article" date="2019" name="Mol. Biol. Evol.">
        <title>Blast fungal genomes show frequent chromosomal changes, gene gains and losses, and effector gene turnover.</title>
        <authorList>
            <person name="Gomez Luciano L.B."/>
            <person name="Jason Tsai I."/>
            <person name="Chuma I."/>
            <person name="Tosa Y."/>
            <person name="Chen Y.H."/>
            <person name="Li J.Y."/>
            <person name="Li M.Y."/>
            <person name="Jade Lu M.Y."/>
            <person name="Nakayashiki H."/>
            <person name="Li W.H."/>
        </authorList>
    </citation>
    <scope>NUCLEOTIDE SEQUENCE [LARGE SCALE GENOMIC DNA]</scope>
    <source>
        <strain evidence="2">MZ5-1-6</strain>
    </source>
</reference>
<evidence type="ECO:0000259" key="1">
    <source>
        <dbReference type="Pfam" id="PF23584"/>
    </source>
</evidence>
<dbReference type="AlphaFoldDB" id="A0A4P7NRL0"/>
<proteinExistence type="predicted"/>
<dbReference type="Proteomes" id="UP000294847">
    <property type="component" value="Chromosome 6"/>
</dbReference>
<gene>
    <name evidence="2" type="ORF">PoMZ_06758</name>
</gene>
<dbReference type="InterPro" id="IPR055560">
    <property type="entry name" value="DUF7136"/>
</dbReference>
<name>A0A4P7NRL0_PYROR</name>
<feature type="domain" description="DUF7136" evidence="1">
    <location>
        <begin position="25"/>
        <end position="227"/>
    </location>
</feature>
<organism evidence="2 3">
    <name type="scientific">Pyricularia oryzae</name>
    <name type="common">Rice blast fungus</name>
    <name type="synonym">Magnaporthe oryzae</name>
    <dbReference type="NCBI Taxonomy" id="318829"/>
    <lineage>
        <taxon>Eukaryota</taxon>
        <taxon>Fungi</taxon>
        <taxon>Dikarya</taxon>
        <taxon>Ascomycota</taxon>
        <taxon>Pezizomycotina</taxon>
        <taxon>Sordariomycetes</taxon>
        <taxon>Sordariomycetidae</taxon>
        <taxon>Magnaporthales</taxon>
        <taxon>Pyriculariaceae</taxon>
        <taxon>Pyricularia</taxon>
    </lineage>
</organism>
<accession>A0A4P7NRL0</accession>
<dbReference type="Pfam" id="PF23584">
    <property type="entry name" value="DUF7136"/>
    <property type="match status" value="1"/>
</dbReference>
<evidence type="ECO:0000313" key="3">
    <source>
        <dbReference type="Proteomes" id="UP000294847"/>
    </source>
</evidence>
<evidence type="ECO:0000313" key="2">
    <source>
        <dbReference type="EMBL" id="QBZ65054.1"/>
    </source>
</evidence>